<organism evidence="7 8">
    <name type="scientific">Pseudidiomarina gelatinasegens</name>
    <dbReference type="NCBI Taxonomy" id="2487740"/>
    <lineage>
        <taxon>Bacteria</taxon>
        <taxon>Pseudomonadati</taxon>
        <taxon>Pseudomonadota</taxon>
        <taxon>Gammaproteobacteria</taxon>
        <taxon>Alteromonadales</taxon>
        <taxon>Idiomarinaceae</taxon>
        <taxon>Pseudidiomarina</taxon>
    </lineage>
</organism>
<dbReference type="PROSITE" id="PS50887">
    <property type="entry name" value="GGDEF"/>
    <property type="match status" value="1"/>
</dbReference>
<protein>
    <recommendedName>
        <fullName evidence="2">diguanylate cyclase</fullName>
        <ecNumber evidence="2">2.7.7.65</ecNumber>
    </recommendedName>
</protein>
<dbReference type="SUPFAM" id="SSF55785">
    <property type="entry name" value="PYP-like sensor domain (PAS domain)"/>
    <property type="match status" value="1"/>
</dbReference>
<keyword evidence="8" id="KW-1185">Reference proteome</keyword>
<dbReference type="Pfam" id="PF00990">
    <property type="entry name" value="GGDEF"/>
    <property type="match status" value="1"/>
</dbReference>
<evidence type="ECO:0000259" key="6">
    <source>
        <dbReference type="PROSITE" id="PS50887"/>
    </source>
</evidence>
<dbReference type="CDD" id="cd01949">
    <property type="entry name" value="GGDEF"/>
    <property type="match status" value="1"/>
</dbReference>
<dbReference type="InterPro" id="IPR043128">
    <property type="entry name" value="Rev_trsase/Diguanyl_cyclase"/>
</dbReference>
<dbReference type="EC" id="2.7.7.65" evidence="2"/>
<dbReference type="PANTHER" id="PTHR45138:SF9">
    <property type="entry name" value="DIGUANYLATE CYCLASE DGCM-RELATED"/>
    <property type="match status" value="1"/>
</dbReference>
<comment type="caution">
    <text evidence="7">The sequence shown here is derived from an EMBL/GenBank/DDBJ whole genome shotgun (WGS) entry which is preliminary data.</text>
</comment>
<dbReference type="PANTHER" id="PTHR45138">
    <property type="entry name" value="REGULATORY COMPONENTS OF SENSORY TRANSDUCTION SYSTEM"/>
    <property type="match status" value="1"/>
</dbReference>
<evidence type="ECO:0000256" key="2">
    <source>
        <dbReference type="ARBA" id="ARBA00012528"/>
    </source>
</evidence>
<evidence type="ECO:0000256" key="3">
    <source>
        <dbReference type="ARBA" id="ARBA00034247"/>
    </source>
</evidence>
<dbReference type="InterPro" id="IPR000160">
    <property type="entry name" value="GGDEF_dom"/>
</dbReference>
<dbReference type="GO" id="GO:1902201">
    <property type="term" value="P:negative regulation of bacterial-type flagellum-dependent cell motility"/>
    <property type="evidence" value="ECO:0007669"/>
    <property type="project" value="TreeGrafter"/>
</dbReference>
<dbReference type="Pfam" id="PF13426">
    <property type="entry name" value="PAS_9"/>
    <property type="match status" value="1"/>
</dbReference>
<feature type="coiled-coil region" evidence="4">
    <location>
        <begin position="136"/>
        <end position="170"/>
    </location>
</feature>
<accession>A0A451GE74</accession>
<evidence type="ECO:0000313" key="8">
    <source>
        <dbReference type="Proteomes" id="UP000288789"/>
    </source>
</evidence>
<gene>
    <name evidence="7" type="ORF">EGC76_06830</name>
</gene>
<keyword evidence="4" id="KW-0175">Coiled coil</keyword>
<dbReference type="SMART" id="SM00267">
    <property type="entry name" value="GGDEF"/>
    <property type="match status" value="1"/>
</dbReference>
<dbReference type="RefSeq" id="WP_128352253.1">
    <property type="nucleotide sequence ID" value="NZ_CAXBCQ010000006.1"/>
</dbReference>
<dbReference type="Gene3D" id="3.30.450.20">
    <property type="entry name" value="PAS domain"/>
    <property type="match status" value="1"/>
</dbReference>
<sequence length="324" mass="36479">MIKSEHWIGHAPVGLMAIHNNHHVVEINDMLLNLLGYQRNELIGQSINSLFTRSGKLFFLTHVFPLLQHHGNVEEMYLRLRDKKGDEVPVLMNATAVETDGSLVYMFAMMPIQRRFIFEDQLLSARKEAEQAFAAEREATDALELAQADLEAKQEQLLALNEQLQRLATTDEMTQLDNRRSFEASLEKHLALVKRNASTGGLLLLDVDHFKAINDSHGHSKGDEVLRSIGKLLRGLTRDIDTAARVGGEEFAVIMPNVGSEGAFTAAERIRHSVQAHTFKHGQVTVSIGVTMLKEGDDRERILSRVDRALYQAKHNGRNRIEYA</sequence>
<dbReference type="AlphaFoldDB" id="A0A451GE74"/>
<dbReference type="PROSITE" id="PS50112">
    <property type="entry name" value="PAS"/>
    <property type="match status" value="1"/>
</dbReference>
<dbReference type="GO" id="GO:0005886">
    <property type="term" value="C:plasma membrane"/>
    <property type="evidence" value="ECO:0007669"/>
    <property type="project" value="TreeGrafter"/>
</dbReference>
<evidence type="ECO:0000259" key="5">
    <source>
        <dbReference type="PROSITE" id="PS50112"/>
    </source>
</evidence>
<evidence type="ECO:0000256" key="1">
    <source>
        <dbReference type="ARBA" id="ARBA00001946"/>
    </source>
</evidence>
<evidence type="ECO:0000313" key="7">
    <source>
        <dbReference type="EMBL" id="RWU11246.1"/>
    </source>
</evidence>
<dbReference type="InterPro" id="IPR050469">
    <property type="entry name" value="Diguanylate_Cyclase"/>
</dbReference>
<dbReference type="Gene3D" id="3.30.70.270">
    <property type="match status" value="1"/>
</dbReference>
<dbReference type="EMBL" id="RSFE01000004">
    <property type="protein sequence ID" value="RWU11246.1"/>
    <property type="molecule type" value="Genomic_DNA"/>
</dbReference>
<dbReference type="SUPFAM" id="SSF55073">
    <property type="entry name" value="Nucleotide cyclase"/>
    <property type="match status" value="1"/>
</dbReference>
<comment type="cofactor">
    <cofactor evidence="1">
        <name>Mg(2+)</name>
        <dbReference type="ChEBI" id="CHEBI:18420"/>
    </cofactor>
</comment>
<dbReference type="GO" id="GO:0052621">
    <property type="term" value="F:diguanylate cyclase activity"/>
    <property type="evidence" value="ECO:0007669"/>
    <property type="project" value="UniProtKB-EC"/>
</dbReference>
<dbReference type="InterPro" id="IPR000014">
    <property type="entry name" value="PAS"/>
</dbReference>
<dbReference type="InterPro" id="IPR035965">
    <property type="entry name" value="PAS-like_dom_sf"/>
</dbReference>
<dbReference type="NCBIfam" id="TIGR00254">
    <property type="entry name" value="GGDEF"/>
    <property type="match status" value="1"/>
</dbReference>
<dbReference type="CDD" id="cd00130">
    <property type="entry name" value="PAS"/>
    <property type="match status" value="1"/>
</dbReference>
<evidence type="ECO:0000256" key="4">
    <source>
        <dbReference type="SAM" id="Coils"/>
    </source>
</evidence>
<dbReference type="Proteomes" id="UP000288789">
    <property type="component" value="Unassembled WGS sequence"/>
</dbReference>
<dbReference type="OrthoDB" id="5620448at2"/>
<proteinExistence type="predicted"/>
<feature type="domain" description="PAS" evidence="5">
    <location>
        <begin position="1"/>
        <end position="46"/>
    </location>
</feature>
<dbReference type="InterPro" id="IPR029787">
    <property type="entry name" value="Nucleotide_cyclase"/>
</dbReference>
<comment type="catalytic activity">
    <reaction evidence="3">
        <text>2 GTP = 3',3'-c-di-GMP + 2 diphosphate</text>
        <dbReference type="Rhea" id="RHEA:24898"/>
        <dbReference type="ChEBI" id="CHEBI:33019"/>
        <dbReference type="ChEBI" id="CHEBI:37565"/>
        <dbReference type="ChEBI" id="CHEBI:58805"/>
        <dbReference type="EC" id="2.7.7.65"/>
    </reaction>
</comment>
<feature type="domain" description="GGDEF" evidence="6">
    <location>
        <begin position="198"/>
        <end position="324"/>
    </location>
</feature>
<dbReference type="NCBIfam" id="TIGR00229">
    <property type="entry name" value="sensory_box"/>
    <property type="match status" value="1"/>
</dbReference>
<dbReference type="FunFam" id="3.30.70.270:FF:000001">
    <property type="entry name" value="Diguanylate cyclase domain protein"/>
    <property type="match status" value="1"/>
</dbReference>
<reference evidence="7 8" key="1">
    <citation type="submission" date="2018-12" db="EMBL/GenBank/DDBJ databases">
        <authorList>
            <person name="Li A."/>
            <person name="Zhang M."/>
            <person name="Zhu H."/>
        </authorList>
    </citation>
    <scope>NUCLEOTIDE SEQUENCE [LARGE SCALE GENOMIC DNA]</scope>
    <source>
        <strain evidence="7 8">R04H25</strain>
    </source>
</reference>
<name>A0A451GE74_9GAMM</name>
<dbReference type="GO" id="GO:0043709">
    <property type="term" value="P:cell adhesion involved in single-species biofilm formation"/>
    <property type="evidence" value="ECO:0007669"/>
    <property type="project" value="TreeGrafter"/>
</dbReference>
<dbReference type="SMART" id="SM00091">
    <property type="entry name" value="PAS"/>
    <property type="match status" value="1"/>
</dbReference>